<dbReference type="RefSeq" id="WP_050371877.1">
    <property type="nucleotide sequence ID" value="NZ_BCMK01000002.1"/>
</dbReference>
<dbReference type="NCBIfam" id="TIGR03842">
    <property type="entry name" value="F420_CPS_4043"/>
    <property type="match status" value="1"/>
</dbReference>
<dbReference type="InterPro" id="IPR022315">
    <property type="entry name" value="F420_OxRdatse_CPS4043_pred"/>
</dbReference>
<gene>
    <name evidence="3" type="ORF">IQ63_19850</name>
</gene>
<dbReference type="Pfam" id="PF00296">
    <property type="entry name" value="Bac_luciferase"/>
    <property type="match status" value="1"/>
</dbReference>
<dbReference type="InterPro" id="IPR011251">
    <property type="entry name" value="Luciferase-like_dom"/>
</dbReference>
<dbReference type="AlphaFoldDB" id="A0A0L0K6M5"/>
<reference evidence="4" key="1">
    <citation type="submission" date="2014-07" db="EMBL/GenBank/DDBJ databases">
        <title>Genome sequencing of plant-pathogenic Streptomyces species.</title>
        <authorList>
            <person name="Harrison J."/>
            <person name="Sapp M."/>
            <person name="Thwaites R."/>
            <person name="Studholme D.J."/>
        </authorList>
    </citation>
    <scope>NUCLEOTIDE SEQUENCE [LARGE SCALE GENOMIC DNA]</scope>
    <source>
        <strain evidence="4">NCPPB 4445</strain>
    </source>
</reference>
<accession>A0A0L0K6M5</accession>
<dbReference type="STRING" id="42234.IQ63_19850"/>
<dbReference type="GO" id="GO:0016705">
    <property type="term" value="F:oxidoreductase activity, acting on paired donors, with incorporation or reduction of molecular oxygen"/>
    <property type="evidence" value="ECO:0007669"/>
    <property type="project" value="InterPro"/>
</dbReference>
<proteinExistence type="predicted"/>
<dbReference type="PANTHER" id="PTHR43244:SF1">
    <property type="entry name" value="5,10-METHYLENETETRAHYDROMETHANOPTERIN REDUCTASE"/>
    <property type="match status" value="1"/>
</dbReference>
<dbReference type="PATRIC" id="fig|42234.21.peg.4092"/>
<comment type="caution">
    <text evidence="3">The sequence shown here is derived from an EMBL/GenBank/DDBJ whole genome shotgun (WGS) entry which is preliminary data.</text>
</comment>
<dbReference type="InterPro" id="IPR050564">
    <property type="entry name" value="F420-G6PD/mer"/>
</dbReference>
<dbReference type="Proteomes" id="UP000037151">
    <property type="component" value="Unassembled WGS sequence"/>
</dbReference>
<dbReference type="CDD" id="cd01097">
    <property type="entry name" value="Tetrahydromethanopterin_reductase"/>
    <property type="match status" value="1"/>
</dbReference>
<evidence type="ECO:0000259" key="2">
    <source>
        <dbReference type="Pfam" id="PF00296"/>
    </source>
</evidence>
<protein>
    <submittedName>
        <fullName evidence="3">5,10-methylene tetrahydromethanopterin reductase</fullName>
    </submittedName>
</protein>
<dbReference type="eggNOG" id="COG2141">
    <property type="taxonomic scope" value="Bacteria"/>
</dbReference>
<feature type="domain" description="Luciferase-like" evidence="2">
    <location>
        <begin position="3"/>
        <end position="313"/>
    </location>
</feature>
<keyword evidence="1" id="KW-0560">Oxidoreductase</keyword>
<dbReference type="SUPFAM" id="SSF51679">
    <property type="entry name" value="Bacterial luciferase-like"/>
    <property type="match status" value="1"/>
</dbReference>
<dbReference type="EMBL" id="JPPY01000124">
    <property type="protein sequence ID" value="KND33280.1"/>
    <property type="molecule type" value="Genomic_DNA"/>
</dbReference>
<sequence length="340" mass="37048">MDFGLVLQTDPPASRVIELMKRAEENGFTYGWTFDSAVLWQEPFVIYSQILSQTSTLTVGPMVTNPGTRTWEVTASTFATLNDMFGNRTVCGIGRGDSAMRVAGRAPNTLARISDAMKVIRALGSGQEADLGGGNVVKFPWIKEDAQLPVWMAAYGPKALKMTGEEADGFILQLADLYLTEYMVKAVKDAAVAAGRDPDDVKICVAAPAYVTADDSPEALAHAREQCRWFGGMVGNHVADLVSKYGEHSSQVPEELTEYIKSRQGYDYSHHGRSGNPDTQFVPDEIVDRFCVIGTPEQHVEKLNALRALGVDQFALYDMHDAQEAVIDAYGTTVIPAVNG</sequence>
<evidence type="ECO:0000313" key="3">
    <source>
        <dbReference type="EMBL" id="KND33280.1"/>
    </source>
</evidence>
<evidence type="ECO:0000313" key="4">
    <source>
        <dbReference type="Proteomes" id="UP000037151"/>
    </source>
</evidence>
<dbReference type="Gene3D" id="3.20.20.30">
    <property type="entry name" value="Luciferase-like domain"/>
    <property type="match status" value="1"/>
</dbReference>
<dbReference type="OrthoDB" id="7816697at2"/>
<organism evidence="3 4">
    <name type="scientific">Streptomyces acidiscabies</name>
    <dbReference type="NCBI Taxonomy" id="42234"/>
    <lineage>
        <taxon>Bacteria</taxon>
        <taxon>Bacillati</taxon>
        <taxon>Actinomycetota</taxon>
        <taxon>Actinomycetes</taxon>
        <taxon>Kitasatosporales</taxon>
        <taxon>Streptomycetaceae</taxon>
        <taxon>Streptomyces</taxon>
    </lineage>
</organism>
<dbReference type="InterPro" id="IPR036661">
    <property type="entry name" value="Luciferase-like_sf"/>
</dbReference>
<name>A0A0L0K6M5_9ACTN</name>
<dbReference type="PANTHER" id="PTHR43244">
    <property type="match status" value="1"/>
</dbReference>
<evidence type="ECO:0000256" key="1">
    <source>
        <dbReference type="ARBA" id="ARBA00023002"/>
    </source>
</evidence>